<evidence type="ECO:0000313" key="3">
    <source>
        <dbReference type="Proteomes" id="UP000262004"/>
    </source>
</evidence>
<dbReference type="RefSeq" id="WP_119334605.1">
    <property type="nucleotide sequence ID" value="NZ_AP018558.1"/>
</dbReference>
<dbReference type="PANTHER" id="PTHR34351">
    <property type="entry name" value="SLR1927 PROTEIN-RELATED"/>
    <property type="match status" value="1"/>
</dbReference>
<evidence type="ECO:0000313" key="2">
    <source>
        <dbReference type="EMBL" id="BBD76793.1"/>
    </source>
</evidence>
<dbReference type="EMBL" id="AP018558">
    <property type="protein sequence ID" value="BBD76793.1"/>
    <property type="molecule type" value="Genomic_DNA"/>
</dbReference>
<dbReference type="OrthoDB" id="5298497at2"/>
<dbReference type="KEGG" id="htl:HPTL_0525"/>
<sequence length="337" mass="37003">MPSADTVAPASPLPPRWIHWPRWVRRRHRGTRWQWNAWQVFLLPTPFGWVYGGALVALFLFAANYQLSLAYLLLFVTSAFGVTAAVQTVRVAHGVTFTAQPPEWVFAGDPVTWTLHWHAPLDAQGSALTVSAVTPDGHVVARRVLFDGAAGAVTLALPTHRRGAYPAPCFALSTTLPWGLFRAWAVWHPPLTAWAVPRPLPDAPPLPRTFTPRATALALGREQPGEGVDWGDWRAAQPGEPLRRVHMRQLARRGNLWLAETTAPTAPSDDTVWLRFEAAAGANLEEKLACLVAWVLHADALGLRYGLALPGFSLAPQRGAAHKTAALIQLAQYQEPR</sequence>
<dbReference type="PANTHER" id="PTHR34351:SF1">
    <property type="entry name" value="SLR1927 PROTEIN"/>
    <property type="match status" value="1"/>
</dbReference>
<gene>
    <name evidence="2" type="ORF">HPTL_0525</name>
</gene>
<dbReference type="Proteomes" id="UP000262004">
    <property type="component" value="Chromosome"/>
</dbReference>
<evidence type="ECO:0000256" key="1">
    <source>
        <dbReference type="SAM" id="Phobius"/>
    </source>
</evidence>
<feature type="transmembrane region" description="Helical" evidence="1">
    <location>
        <begin position="68"/>
        <end position="86"/>
    </location>
</feature>
<name>A0A2Z6DWG8_HYDTE</name>
<dbReference type="AlphaFoldDB" id="A0A2Z6DWG8"/>
<keyword evidence="1" id="KW-0472">Membrane</keyword>
<feature type="transmembrane region" description="Helical" evidence="1">
    <location>
        <begin position="35"/>
        <end position="62"/>
    </location>
</feature>
<keyword evidence="3" id="KW-1185">Reference proteome</keyword>
<keyword evidence="1" id="KW-0812">Transmembrane</keyword>
<keyword evidence="1" id="KW-1133">Transmembrane helix</keyword>
<proteinExistence type="predicted"/>
<accession>A0A2Z6DWG8</accession>
<protein>
    <submittedName>
        <fullName evidence="2">Uncharacterized protein</fullName>
    </submittedName>
</protein>
<organism evidence="2 3">
    <name type="scientific">Hydrogenophilus thermoluteolus</name>
    <name type="common">Pseudomonas hydrogenothermophila</name>
    <dbReference type="NCBI Taxonomy" id="297"/>
    <lineage>
        <taxon>Bacteria</taxon>
        <taxon>Pseudomonadati</taxon>
        <taxon>Pseudomonadota</taxon>
        <taxon>Hydrogenophilia</taxon>
        <taxon>Hydrogenophilales</taxon>
        <taxon>Hydrogenophilaceae</taxon>
        <taxon>Hydrogenophilus</taxon>
    </lineage>
</organism>
<reference evidence="2 3" key="1">
    <citation type="submission" date="2018-04" db="EMBL/GenBank/DDBJ databases">
        <title>Complete genome sequence of Hydrogenophilus thermoluteolus TH-1.</title>
        <authorList>
            <person name="Arai H."/>
        </authorList>
    </citation>
    <scope>NUCLEOTIDE SEQUENCE [LARGE SCALE GENOMIC DNA]</scope>
    <source>
        <strain evidence="2 3">TH-1</strain>
    </source>
</reference>